<keyword evidence="3" id="KW-1185">Reference proteome</keyword>
<reference evidence="2 3" key="1">
    <citation type="journal article" date="2020" name="New Microbes New Infect">
        <title>Sellimonas caecigallum sp. nov., description and genome sequence of a new member of the Sellimonas genus isolated from the cecum of feral chicken.</title>
        <authorList>
            <person name="Wongkuna S."/>
            <person name="Ghimire S."/>
            <person name="Antony L."/>
            <person name="Chankhamhaengdecha S."/>
            <person name="Janvilisri T."/>
            <person name="Scaria J."/>
        </authorList>
    </citation>
    <scope>NUCLEOTIDE SEQUENCE [LARGE SCALE GENOMIC DNA]</scope>
    <source>
        <strain evidence="2 3">SW451</strain>
    </source>
</reference>
<name>A0ABS7L485_9FIRM</name>
<sequence>MENFYDLNDFIAYIMRKLKLVILVICIATIGFAGIRFKDLYGTYKAQQNQPAQPTQEATVSEPLKCWAEISINVGPNYEVVGETGIDRGKEIAYAYNALKNDETIMEEMHAKYFEQAKVYGDEMRKQMSQYGYILDKEKNYEYVEYDFRRQFNVTVNENYVTIGFYSLNQDFSKEVVNDYEQMLTARVGEQYPDFEYSKVSEAIRYDLPDISAGASPTRNAGAGSTSVSTMSMRTVIVQTIKGCVWGVVLGVVVSLVIVFLMYMMSRKIIVWRQLQFVDLRTYGLYYAKKGGVVSRLIRKAIAGLEGNKTAFSDMGTLADIILSDVHMKYSDDRKIAICANEGEKTARALSKCLNAREGKERFLFVPSPLISGKDYPKEIGEVVLVEVIGRTIKSEIKQEMETFYKYDVEIVGVVGVE</sequence>
<keyword evidence="1" id="KW-1133">Transmembrane helix</keyword>
<evidence type="ECO:0000313" key="2">
    <source>
        <dbReference type="EMBL" id="MBY0757840.1"/>
    </source>
</evidence>
<feature type="transmembrane region" description="Helical" evidence="1">
    <location>
        <begin position="245"/>
        <end position="265"/>
    </location>
</feature>
<feature type="transmembrane region" description="Helical" evidence="1">
    <location>
        <begin position="20"/>
        <end position="37"/>
    </location>
</feature>
<gene>
    <name evidence="2" type="ORF">FLB61_01775</name>
</gene>
<dbReference type="RefSeq" id="WP_221919238.1">
    <property type="nucleotide sequence ID" value="NZ_CP173660.1"/>
</dbReference>
<protein>
    <recommendedName>
        <fullName evidence="4">Capsular polysaccharide biosynthesis protein</fullName>
    </recommendedName>
</protein>
<evidence type="ECO:0000313" key="3">
    <source>
        <dbReference type="Proteomes" id="UP000779049"/>
    </source>
</evidence>
<organism evidence="2 3">
    <name type="scientific">Sellimonas caecigallum</name>
    <dbReference type="NCBI Taxonomy" id="2592333"/>
    <lineage>
        <taxon>Bacteria</taxon>
        <taxon>Bacillati</taxon>
        <taxon>Bacillota</taxon>
        <taxon>Clostridia</taxon>
        <taxon>Lachnospirales</taxon>
        <taxon>Lachnospiraceae</taxon>
        <taxon>Sellimonas</taxon>
    </lineage>
</organism>
<evidence type="ECO:0000256" key="1">
    <source>
        <dbReference type="SAM" id="Phobius"/>
    </source>
</evidence>
<proteinExistence type="predicted"/>
<dbReference type="EMBL" id="VIRV01000001">
    <property type="protein sequence ID" value="MBY0757840.1"/>
    <property type="molecule type" value="Genomic_DNA"/>
</dbReference>
<comment type="caution">
    <text evidence="2">The sequence shown here is derived from an EMBL/GenBank/DDBJ whole genome shotgun (WGS) entry which is preliminary data.</text>
</comment>
<keyword evidence="1" id="KW-0472">Membrane</keyword>
<dbReference type="Proteomes" id="UP000779049">
    <property type="component" value="Unassembled WGS sequence"/>
</dbReference>
<accession>A0ABS7L485</accession>
<keyword evidence="1" id="KW-0812">Transmembrane</keyword>
<evidence type="ECO:0008006" key="4">
    <source>
        <dbReference type="Google" id="ProtNLM"/>
    </source>
</evidence>